<name>A0ABV9Z7G5_9PSEU</name>
<reference evidence="3" key="1">
    <citation type="journal article" date="2019" name="Int. J. Syst. Evol. Microbiol.">
        <title>The Global Catalogue of Microorganisms (GCM) 10K type strain sequencing project: providing services to taxonomists for standard genome sequencing and annotation.</title>
        <authorList>
            <consortium name="The Broad Institute Genomics Platform"/>
            <consortium name="The Broad Institute Genome Sequencing Center for Infectious Disease"/>
            <person name="Wu L."/>
            <person name="Ma J."/>
        </authorList>
    </citation>
    <scope>NUCLEOTIDE SEQUENCE [LARGE SCALE GENOMIC DNA]</scope>
    <source>
        <strain evidence="3">XZYJ18</strain>
    </source>
</reference>
<gene>
    <name evidence="2" type="ORF">ACFPK1_04490</name>
</gene>
<comment type="caution">
    <text evidence="2">The sequence shown here is derived from an EMBL/GenBank/DDBJ whole genome shotgun (WGS) entry which is preliminary data.</text>
</comment>
<evidence type="ECO:0000313" key="3">
    <source>
        <dbReference type="Proteomes" id="UP001596175"/>
    </source>
</evidence>
<sequence>MGLQRVWIETLDGGLVRADQVVEVRAHQTAAFSGKPARWLVDVVLPVGQGAGTAGQWNLGACHRTLVQTADEPEGAAARLVRLLWQLDESDAAGIVSLRRTPDGLHLGVRPFGSSAPPITEPSPVSAQT</sequence>
<evidence type="ECO:0000256" key="1">
    <source>
        <dbReference type="SAM" id="MobiDB-lite"/>
    </source>
</evidence>
<dbReference type="EMBL" id="JBHSKG010000002">
    <property type="protein sequence ID" value="MFC5137478.1"/>
    <property type="molecule type" value="Genomic_DNA"/>
</dbReference>
<evidence type="ECO:0008006" key="4">
    <source>
        <dbReference type="Google" id="ProtNLM"/>
    </source>
</evidence>
<protein>
    <recommendedName>
        <fullName evidence="4">Glyoxalase-like domain-containing protein</fullName>
    </recommendedName>
</protein>
<feature type="region of interest" description="Disordered" evidence="1">
    <location>
        <begin position="109"/>
        <end position="129"/>
    </location>
</feature>
<organism evidence="2 3">
    <name type="scientific">Actinomycetospora rhizophila</name>
    <dbReference type="NCBI Taxonomy" id="1416876"/>
    <lineage>
        <taxon>Bacteria</taxon>
        <taxon>Bacillati</taxon>
        <taxon>Actinomycetota</taxon>
        <taxon>Actinomycetes</taxon>
        <taxon>Pseudonocardiales</taxon>
        <taxon>Pseudonocardiaceae</taxon>
        <taxon>Actinomycetospora</taxon>
    </lineage>
</organism>
<dbReference type="RefSeq" id="WP_378019706.1">
    <property type="nucleotide sequence ID" value="NZ_JBHSKG010000002.1"/>
</dbReference>
<proteinExistence type="predicted"/>
<dbReference type="Proteomes" id="UP001596175">
    <property type="component" value="Unassembled WGS sequence"/>
</dbReference>
<keyword evidence="3" id="KW-1185">Reference proteome</keyword>
<accession>A0ABV9Z7G5</accession>
<evidence type="ECO:0000313" key="2">
    <source>
        <dbReference type="EMBL" id="MFC5137478.1"/>
    </source>
</evidence>